<dbReference type="EMBL" id="GFDL01005947">
    <property type="protein sequence ID" value="JAV29098.1"/>
    <property type="molecule type" value="Transcribed_RNA"/>
</dbReference>
<feature type="compositionally biased region" description="Basic and acidic residues" evidence="2">
    <location>
        <begin position="415"/>
        <end position="424"/>
    </location>
</feature>
<feature type="compositionally biased region" description="Polar residues" evidence="2">
    <location>
        <begin position="401"/>
        <end position="414"/>
    </location>
</feature>
<name>A0A1Q3FNM8_CULTA</name>
<dbReference type="AlphaFoldDB" id="A0A1Q3FNM8"/>
<organism evidence="3">
    <name type="scientific">Culex tarsalis</name>
    <name type="common">Encephalitis mosquito</name>
    <dbReference type="NCBI Taxonomy" id="7177"/>
    <lineage>
        <taxon>Eukaryota</taxon>
        <taxon>Metazoa</taxon>
        <taxon>Ecdysozoa</taxon>
        <taxon>Arthropoda</taxon>
        <taxon>Hexapoda</taxon>
        <taxon>Insecta</taxon>
        <taxon>Pterygota</taxon>
        <taxon>Neoptera</taxon>
        <taxon>Endopterygota</taxon>
        <taxon>Diptera</taxon>
        <taxon>Nematocera</taxon>
        <taxon>Culicoidea</taxon>
        <taxon>Culicidae</taxon>
        <taxon>Culicinae</taxon>
        <taxon>Culicini</taxon>
        <taxon>Culex</taxon>
        <taxon>Culex</taxon>
    </lineage>
</organism>
<keyword evidence="1" id="KW-0175">Coiled coil</keyword>
<feature type="compositionally biased region" description="Low complexity" evidence="2">
    <location>
        <begin position="48"/>
        <end position="60"/>
    </location>
</feature>
<feature type="region of interest" description="Disordered" evidence="2">
    <location>
        <begin position="527"/>
        <end position="555"/>
    </location>
</feature>
<feature type="region of interest" description="Disordered" evidence="2">
    <location>
        <begin position="399"/>
        <end position="424"/>
    </location>
</feature>
<feature type="region of interest" description="Disordered" evidence="2">
    <location>
        <begin position="1"/>
        <end position="63"/>
    </location>
</feature>
<reference evidence="3" key="1">
    <citation type="submission" date="2017-01" db="EMBL/GenBank/DDBJ databases">
        <title>A deep insight into the sialotranscriptome of adult male and female Cluex tarsalis mosquitoes.</title>
        <authorList>
            <person name="Ribeiro J.M."/>
            <person name="Moreira F."/>
            <person name="Bernard K.A."/>
            <person name="Calvo E."/>
        </authorList>
    </citation>
    <scope>NUCLEOTIDE SEQUENCE</scope>
    <source>
        <strain evidence="3">Kern County</strain>
        <tissue evidence="3">Salivary glands</tissue>
    </source>
</reference>
<sequence>MEKESVDTHKEAPPASETQTTKSAPIAAVAMETPTAAGGNNSGEPANSHSSGSEPDSESSTAAEVVAEVRELYTNASKVDILIRLIQSRTVEVRYQRQLEVYRVALYEGIKEKTRLQLDLAYYDKMLAMLERGAQEGKASLESVLQQHAEAVKMIEELDLKRTQLIKEEQLIKAELAEYKDKFLMMQQEMDNHVARFESESRRYGQLQVQVDKLTKANEAWQKKVCDSEAKQRSMVSAHSAKLNEMENLMADLEGKLKDAQYRVESEKQTNALLKEHTDSVLQEKTQLSMDLTTAENRIAAMEAEFAREMTALEAKWKATVEKESARTNEKMAEMVRSTQELAAEKDLLVAKLTQQKDVTADMEAKLGGMQAILDDRNNEIFSLHSKLNCELKRFEELKQQHSQGTSDANQQHSELLKESSEKDRKIARLEEDLRNQVNTLATVKSQLESKEVEIKQLKEKIPNVDHYVAKITELKDVLADKSARVAQLEQQVERRDSTDTAIHGTENMPAQVTSTPISVVENSEEMTSHAAPVPKKSRITDSEQNGASPSYTNFQGSVHRRTFFKRLATSTSQVSIANTSTSYSQLINNMNLNLSTASTVNVDDEPMDLGNMSSISVATSSVRHVKPFFRRLQEKK</sequence>
<evidence type="ECO:0000256" key="1">
    <source>
        <dbReference type="SAM" id="Coils"/>
    </source>
</evidence>
<feature type="compositionally biased region" description="Polar residues" evidence="2">
    <location>
        <begin position="543"/>
        <end position="555"/>
    </location>
</feature>
<evidence type="ECO:0000313" key="3">
    <source>
        <dbReference type="EMBL" id="JAV29098.1"/>
    </source>
</evidence>
<protein>
    <submittedName>
        <fullName evidence="3">Putative rho-associated coiled-coil</fullName>
    </submittedName>
</protein>
<evidence type="ECO:0000256" key="2">
    <source>
        <dbReference type="SAM" id="MobiDB-lite"/>
    </source>
</evidence>
<feature type="compositionally biased region" description="Polar residues" evidence="2">
    <location>
        <begin position="38"/>
        <end position="47"/>
    </location>
</feature>
<feature type="compositionally biased region" description="Basic and acidic residues" evidence="2">
    <location>
        <begin position="1"/>
        <end position="12"/>
    </location>
</feature>
<feature type="coiled-coil region" evidence="1">
    <location>
        <begin position="162"/>
        <end position="305"/>
    </location>
</feature>
<accession>A0A1Q3FNM8</accession>
<proteinExistence type="predicted"/>